<dbReference type="EMBL" id="JAYDCJ010000005">
    <property type="protein sequence ID" value="MEA1082555.1"/>
    <property type="molecule type" value="Genomic_DNA"/>
</dbReference>
<sequence>MRYLTHIAAFFVLVLTWQTANAAKPVENLEALYAQLLDDHTQEGRKDGLAVRLVDYPALAGDERWNRLVGLLAEVPVEQVQSPDARKAFYLNAYNILAIDMVVDHWPLRSLKSVGSLVNPVWKHDAGVVAGQPVTLSYLEHDVLRAMGDPRVHMAINCASLSCPDLRHEPYSASRIDQQLDDQVERFLAQDYKGMRLDRADQTARLSAIFDWFEEDFDTAGGVEGFVRRYRPDLPASWAVDADLPYNWGVNGKLSAHTLRAMRDEF</sequence>
<keyword evidence="4" id="KW-1185">Reference proteome</keyword>
<keyword evidence="1" id="KW-0732">Signal</keyword>
<evidence type="ECO:0000256" key="1">
    <source>
        <dbReference type="SAM" id="SignalP"/>
    </source>
</evidence>
<dbReference type="PANTHER" id="PTHR46361:SF3">
    <property type="entry name" value="ELECTRON CARRIER_ PROTEIN DISULFIDE OXIDOREDUCTASE"/>
    <property type="match status" value="1"/>
</dbReference>
<evidence type="ECO:0000259" key="2">
    <source>
        <dbReference type="Pfam" id="PF04784"/>
    </source>
</evidence>
<name>A0ABU5P3E5_9GAMM</name>
<reference evidence="3 4" key="1">
    <citation type="submission" date="2023-12" db="EMBL/GenBank/DDBJ databases">
        <title>Marinobacter qingdaonensis sp. nov., isolated from the intertidal sediment of Qingdao, PR China.</title>
        <authorList>
            <person name="Li Y."/>
        </authorList>
    </citation>
    <scope>NUCLEOTIDE SEQUENCE [LARGE SCALE GENOMIC DNA]</scope>
    <source>
        <strain evidence="3 4">ASW11-75</strain>
    </source>
</reference>
<dbReference type="InterPro" id="IPR006869">
    <property type="entry name" value="DUF547"/>
</dbReference>
<proteinExistence type="predicted"/>
<feature type="signal peptide" evidence="1">
    <location>
        <begin position="1"/>
        <end position="22"/>
    </location>
</feature>
<feature type="chain" id="PRO_5046668763" evidence="1">
    <location>
        <begin position="23"/>
        <end position="266"/>
    </location>
</feature>
<evidence type="ECO:0000313" key="4">
    <source>
        <dbReference type="Proteomes" id="UP001305746"/>
    </source>
</evidence>
<dbReference type="PANTHER" id="PTHR46361">
    <property type="entry name" value="ELECTRON CARRIER/ PROTEIN DISULFIDE OXIDOREDUCTASE"/>
    <property type="match status" value="1"/>
</dbReference>
<organism evidence="3 4">
    <name type="scientific">Marinobacter qingdaonensis</name>
    <dbReference type="NCBI Taxonomy" id="3108486"/>
    <lineage>
        <taxon>Bacteria</taxon>
        <taxon>Pseudomonadati</taxon>
        <taxon>Pseudomonadota</taxon>
        <taxon>Gammaproteobacteria</taxon>
        <taxon>Pseudomonadales</taxon>
        <taxon>Marinobacteraceae</taxon>
        <taxon>Marinobacter</taxon>
    </lineage>
</organism>
<evidence type="ECO:0000313" key="3">
    <source>
        <dbReference type="EMBL" id="MEA1082555.1"/>
    </source>
</evidence>
<comment type="caution">
    <text evidence="3">The sequence shown here is derived from an EMBL/GenBank/DDBJ whole genome shotgun (WGS) entry which is preliminary data.</text>
</comment>
<dbReference type="RefSeq" id="WP_322857053.1">
    <property type="nucleotide sequence ID" value="NZ_JAYDCJ010000005.1"/>
</dbReference>
<dbReference type="Pfam" id="PF04784">
    <property type="entry name" value="DUF547"/>
    <property type="match status" value="1"/>
</dbReference>
<dbReference type="Proteomes" id="UP001305746">
    <property type="component" value="Unassembled WGS sequence"/>
</dbReference>
<protein>
    <submittedName>
        <fullName evidence="3">DUF547 domain-containing protein</fullName>
    </submittedName>
</protein>
<feature type="domain" description="DUF547" evidence="2">
    <location>
        <begin position="83"/>
        <end position="188"/>
    </location>
</feature>
<accession>A0ABU5P3E5</accession>
<gene>
    <name evidence="3" type="ORF">U5822_17955</name>
</gene>